<evidence type="ECO:0000259" key="1">
    <source>
        <dbReference type="PROSITE" id="PS50943"/>
    </source>
</evidence>
<organism evidence="2 3">
    <name type="scientific">Sporolituus thermophilus DSM 23256</name>
    <dbReference type="NCBI Taxonomy" id="1123285"/>
    <lineage>
        <taxon>Bacteria</taxon>
        <taxon>Bacillati</taxon>
        <taxon>Bacillota</taxon>
        <taxon>Negativicutes</taxon>
        <taxon>Selenomonadales</taxon>
        <taxon>Sporomusaceae</taxon>
        <taxon>Sporolituus</taxon>
    </lineage>
</organism>
<dbReference type="SMART" id="SM00530">
    <property type="entry name" value="HTH_XRE"/>
    <property type="match status" value="1"/>
</dbReference>
<dbReference type="Proteomes" id="UP000243333">
    <property type="component" value="Unassembled WGS sequence"/>
</dbReference>
<name>A0A1G7NYL4_9FIRM</name>
<gene>
    <name evidence="2" type="ORF">SAMN05660235_02763</name>
</gene>
<dbReference type="InterPro" id="IPR001387">
    <property type="entry name" value="Cro/C1-type_HTH"/>
</dbReference>
<dbReference type="InterPro" id="IPR010982">
    <property type="entry name" value="Lambda_DNA-bd_dom_sf"/>
</dbReference>
<dbReference type="Gene3D" id="1.10.260.40">
    <property type="entry name" value="lambda repressor-like DNA-binding domains"/>
    <property type="match status" value="1"/>
</dbReference>
<dbReference type="PROSITE" id="PS50943">
    <property type="entry name" value="HTH_CROC1"/>
    <property type="match status" value="1"/>
</dbReference>
<dbReference type="OrthoDB" id="2679623at2"/>
<dbReference type="SUPFAM" id="SSF47413">
    <property type="entry name" value="lambda repressor-like DNA-binding domains"/>
    <property type="match status" value="1"/>
</dbReference>
<keyword evidence="3" id="KW-1185">Reference proteome</keyword>
<sequence length="140" mass="16218">MSKIWMGDSMTFGEQIRLAREKLQLSQEDASTAIEKKYGVRLSASYLSMIESGVRTNITVNLLNALLDFFNLPVEAAASLFCKPITDKHPQEAKIMETWERYHARPPLRRPEDLARLPDHAKWCLAEFQEYLITKYIQKN</sequence>
<dbReference type="CDD" id="cd00093">
    <property type="entry name" value="HTH_XRE"/>
    <property type="match status" value="1"/>
</dbReference>
<feature type="domain" description="HTH cro/C1-type" evidence="1">
    <location>
        <begin position="16"/>
        <end position="77"/>
    </location>
</feature>
<dbReference type="EMBL" id="FNBU01000030">
    <property type="protein sequence ID" value="SDF79132.1"/>
    <property type="molecule type" value="Genomic_DNA"/>
</dbReference>
<dbReference type="Pfam" id="PF01381">
    <property type="entry name" value="HTH_3"/>
    <property type="match status" value="1"/>
</dbReference>
<evidence type="ECO:0000313" key="3">
    <source>
        <dbReference type="Proteomes" id="UP000243333"/>
    </source>
</evidence>
<accession>A0A1G7NYL4</accession>
<dbReference type="RefSeq" id="WP_093691829.1">
    <property type="nucleotide sequence ID" value="NZ_FNBU01000030.1"/>
</dbReference>
<reference evidence="3" key="1">
    <citation type="submission" date="2016-10" db="EMBL/GenBank/DDBJ databases">
        <authorList>
            <person name="Varghese N."/>
            <person name="Submissions S."/>
        </authorList>
    </citation>
    <scope>NUCLEOTIDE SEQUENCE [LARGE SCALE GENOMIC DNA]</scope>
    <source>
        <strain evidence="3">DSM 23256</strain>
    </source>
</reference>
<evidence type="ECO:0000313" key="2">
    <source>
        <dbReference type="EMBL" id="SDF79132.1"/>
    </source>
</evidence>
<protein>
    <submittedName>
        <fullName evidence="2">Transcriptional regulator, contains XRE-family HTH domain</fullName>
    </submittedName>
</protein>
<dbReference type="AlphaFoldDB" id="A0A1G7NYL4"/>
<dbReference type="GO" id="GO:0003677">
    <property type="term" value="F:DNA binding"/>
    <property type="evidence" value="ECO:0007669"/>
    <property type="project" value="InterPro"/>
</dbReference>
<proteinExistence type="predicted"/>